<protein>
    <submittedName>
        <fullName evidence="1">Uncharacterized protein</fullName>
    </submittedName>
</protein>
<dbReference type="GeneID" id="78774904"/>
<gene>
    <name evidence="1" type="ORF">GCK72_009584</name>
</gene>
<comment type="caution">
    <text evidence="1">The sequence shown here is derived from an EMBL/GenBank/DDBJ whole genome shotgun (WGS) entry which is preliminary data.</text>
</comment>
<dbReference type="AlphaFoldDB" id="A0A6A5H0S9"/>
<evidence type="ECO:0000313" key="1">
    <source>
        <dbReference type="EMBL" id="KAF1761328.1"/>
    </source>
</evidence>
<dbReference type="EMBL" id="WUAV01000003">
    <property type="protein sequence ID" value="KAF1761328.1"/>
    <property type="molecule type" value="Genomic_DNA"/>
</dbReference>
<sequence length="81" mass="9649">MKLLKMIRKLITYNNNCHDNFIRAVVFSDILCPRLLDSDGELQRSLQRTTEHEDGLSHHDRFSKVDELPYEYQEDVLEEPE</sequence>
<accession>A0A6A5H0S9</accession>
<organism evidence="1 2">
    <name type="scientific">Caenorhabditis remanei</name>
    <name type="common">Caenorhabditis vulgaris</name>
    <dbReference type="NCBI Taxonomy" id="31234"/>
    <lineage>
        <taxon>Eukaryota</taxon>
        <taxon>Metazoa</taxon>
        <taxon>Ecdysozoa</taxon>
        <taxon>Nematoda</taxon>
        <taxon>Chromadorea</taxon>
        <taxon>Rhabditida</taxon>
        <taxon>Rhabditina</taxon>
        <taxon>Rhabditomorpha</taxon>
        <taxon>Rhabditoidea</taxon>
        <taxon>Rhabditidae</taxon>
        <taxon>Peloderinae</taxon>
        <taxon>Caenorhabditis</taxon>
    </lineage>
</organism>
<dbReference type="RefSeq" id="XP_053587018.1">
    <property type="nucleotide sequence ID" value="XM_053727441.1"/>
</dbReference>
<name>A0A6A5H0S9_CAERE</name>
<dbReference type="CTD" id="78774904"/>
<reference evidence="1 2" key="1">
    <citation type="submission" date="2019-12" db="EMBL/GenBank/DDBJ databases">
        <title>Chromosome-level assembly of the Caenorhabditis remanei genome.</title>
        <authorList>
            <person name="Teterina A.A."/>
            <person name="Willis J.H."/>
            <person name="Phillips P.C."/>
        </authorList>
    </citation>
    <scope>NUCLEOTIDE SEQUENCE [LARGE SCALE GENOMIC DNA]</scope>
    <source>
        <strain evidence="1 2">PX506</strain>
        <tissue evidence="1">Whole organism</tissue>
    </source>
</reference>
<evidence type="ECO:0000313" key="2">
    <source>
        <dbReference type="Proteomes" id="UP000483820"/>
    </source>
</evidence>
<dbReference type="Proteomes" id="UP000483820">
    <property type="component" value="Chromosome III"/>
</dbReference>
<proteinExistence type="predicted"/>
<dbReference type="KEGG" id="crq:GCK72_009584"/>